<sequence>MEVQRILGFFFLTLIFSLAESGLREEEADKTLRSVLACNQNPGMAVSVVKDGHIVFSKGYGVKNLETKEPVTNKTLFGIASLSKAFASTLLVKLLHRTKEITLDTEISKIYNDDNIFSDDLRSRYVTIRDLLAHNIGIRSNNYMRFDDTLTRGNIYRRIKYLRGRGRFRESFYYSNLMYGVITDIAERLGGKSWEDLVREELLNPIGMMSTTFATVAEEKKIDLATGYIDFYGDIHPVSFRLSKVWGNLCGSGCVMSSANDMAKWMMFHLDKGRNSFSVRVVDERALSHTHKAHNTIAKSSIFKYFTKPVVPHTRCQTNYALGWKNGYYRGYEILTHSGSTWGYRALVTLFPAMRIGVYTSMTGEDYGYILRTNIHNYLADMYLEETPWLNASTICSFPEPWFRPGKDKPKPSIDKTRELPRNTTYYVGEYENPAYGRMIVAVNGTTGKLIIKYGEVTLGLYPKAMKDEFHFESLGFAALVLNFGTIKFKMETLSGYFAAFQVTTFDTKDPPDFQRFMTQNDLPEVGNPLYVASQRNSANTSHSAELLFGILIIWIINLFVFRKIPTCRS</sequence>
<evidence type="ECO:0000313" key="5">
    <source>
        <dbReference type="Proteomes" id="UP000242188"/>
    </source>
</evidence>
<dbReference type="Pfam" id="PF00144">
    <property type="entry name" value="Beta-lactamase"/>
    <property type="match status" value="1"/>
</dbReference>
<evidence type="ECO:0000313" key="4">
    <source>
        <dbReference type="EMBL" id="OWF52839.1"/>
    </source>
</evidence>
<keyword evidence="1" id="KW-0812">Transmembrane</keyword>
<dbReference type="InterPro" id="IPR001466">
    <property type="entry name" value="Beta-lactam-related"/>
</dbReference>
<keyword evidence="2" id="KW-0732">Signal</keyword>
<keyword evidence="1" id="KW-1133">Transmembrane helix</keyword>
<dbReference type="PANTHER" id="PTHR46825">
    <property type="entry name" value="D-ALANYL-D-ALANINE-CARBOXYPEPTIDASE/ENDOPEPTIDASE AMPH"/>
    <property type="match status" value="1"/>
</dbReference>
<feature type="chain" id="PRO_5012419745" evidence="2">
    <location>
        <begin position="22"/>
        <end position="570"/>
    </location>
</feature>
<evidence type="ECO:0000259" key="3">
    <source>
        <dbReference type="Pfam" id="PF00144"/>
    </source>
</evidence>
<feature type="domain" description="Beta-lactamase-related" evidence="3">
    <location>
        <begin position="30"/>
        <end position="363"/>
    </location>
</feature>
<dbReference type="Gene3D" id="3.40.710.10">
    <property type="entry name" value="DD-peptidase/beta-lactamase superfamily"/>
    <property type="match status" value="1"/>
</dbReference>
<proteinExistence type="predicted"/>
<organism evidence="4 5">
    <name type="scientific">Mizuhopecten yessoensis</name>
    <name type="common">Japanese scallop</name>
    <name type="synonym">Patinopecten yessoensis</name>
    <dbReference type="NCBI Taxonomy" id="6573"/>
    <lineage>
        <taxon>Eukaryota</taxon>
        <taxon>Metazoa</taxon>
        <taxon>Spiralia</taxon>
        <taxon>Lophotrochozoa</taxon>
        <taxon>Mollusca</taxon>
        <taxon>Bivalvia</taxon>
        <taxon>Autobranchia</taxon>
        <taxon>Pteriomorphia</taxon>
        <taxon>Pectinida</taxon>
        <taxon>Pectinoidea</taxon>
        <taxon>Pectinidae</taxon>
        <taxon>Mizuhopecten</taxon>
    </lineage>
</organism>
<keyword evidence="5" id="KW-1185">Reference proteome</keyword>
<name>A0A210QVP7_MIZYE</name>
<dbReference type="Gene3D" id="2.40.128.600">
    <property type="match status" value="1"/>
</dbReference>
<dbReference type="OrthoDB" id="5946976at2759"/>
<accession>A0A210QVP7</accession>
<dbReference type="Proteomes" id="UP000242188">
    <property type="component" value="Unassembled WGS sequence"/>
</dbReference>
<gene>
    <name evidence="4" type="ORF">KP79_PYT15046</name>
</gene>
<dbReference type="AlphaFoldDB" id="A0A210QVP7"/>
<protein>
    <submittedName>
        <fullName evidence="4">Gigasin-6</fullName>
    </submittedName>
</protein>
<comment type="caution">
    <text evidence="4">The sequence shown here is derived from an EMBL/GenBank/DDBJ whole genome shotgun (WGS) entry which is preliminary data.</text>
</comment>
<dbReference type="InterPro" id="IPR050491">
    <property type="entry name" value="AmpC-like"/>
</dbReference>
<feature type="transmembrane region" description="Helical" evidence="1">
    <location>
        <begin position="544"/>
        <end position="562"/>
    </location>
</feature>
<dbReference type="SUPFAM" id="SSF56601">
    <property type="entry name" value="beta-lactamase/transpeptidase-like"/>
    <property type="match status" value="1"/>
</dbReference>
<reference evidence="4 5" key="1">
    <citation type="journal article" date="2017" name="Nat. Ecol. Evol.">
        <title>Scallop genome provides insights into evolution of bilaterian karyotype and development.</title>
        <authorList>
            <person name="Wang S."/>
            <person name="Zhang J."/>
            <person name="Jiao W."/>
            <person name="Li J."/>
            <person name="Xun X."/>
            <person name="Sun Y."/>
            <person name="Guo X."/>
            <person name="Huan P."/>
            <person name="Dong B."/>
            <person name="Zhang L."/>
            <person name="Hu X."/>
            <person name="Sun X."/>
            <person name="Wang J."/>
            <person name="Zhao C."/>
            <person name="Wang Y."/>
            <person name="Wang D."/>
            <person name="Huang X."/>
            <person name="Wang R."/>
            <person name="Lv J."/>
            <person name="Li Y."/>
            <person name="Zhang Z."/>
            <person name="Liu B."/>
            <person name="Lu W."/>
            <person name="Hui Y."/>
            <person name="Liang J."/>
            <person name="Zhou Z."/>
            <person name="Hou R."/>
            <person name="Li X."/>
            <person name="Liu Y."/>
            <person name="Li H."/>
            <person name="Ning X."/>
            <person name="Lin Y."/>
            <person name="Zhao L."/>
            <person name="Xing Q."/>
            <person name="Dou J."/>
            <person name="Li Y."/>
            <person name="Mao J."/>
            <person name="Guo H."/>
            <person name="Dou H."/>
            <person name="Li T."/>
            <person name="Mu C."/>
            <person name="Jiang W."/>
            <person name="Fu Q."/>
            <person name="Fu X."/>
            <person name="Miao Y."/>
            <person name="Liu J."/>
            <person name="Yu Q."/>
            <person name="Li R."/>
            <person name="Liao H."/>
            <person name="Li X."/>
            <person name="Kong Y."/>
            <person name="Jiang Z."/>
            <person name="Chourrout D."/>
            <person name="Li R."/>
            <person name="Bao Z."/>
        </authorList>
    </citation>
    <scope>NUCLEOTIDE SEQUENCE [LARGE SCALE GENOMIC DNA]</scope>
    <source>
        <strain evidence="4 5">PY_sf001</strain>
    </source>
</reference>
<dbReference type="EMBL" id="NEDP02001616">
    <property type="protein sequence ID" value="OWF52839.1"/>
    <property type="molecule type" value="Genomic_DNA"/>
</dbReference>
<feature type="signal peptide" evidence="2">
    <location>
        <begin position="1"/>
        <end position="21"/>
    </location>
</feature>
<dbReference type="PANTHER" id="PTHR46825:SF15">
    <property type="entry name" value="BETA-LACTAMASE-RELATED DOMAIN-CONTAINING PROTEIN"/>
    <property type="match status" value="1"/>
</dbReference>
<dbReference type="InterPro" id="IPR012338">
    <property type="entry name" value="Beta-lactam/transpept-like"/>
</dbReference>
<evidence type="ECO:0000256" key="1">
    <source>
        <dbReference type="SAM" id="Phobius"/>
    </source>
</evidence>
<evidence type="ECO:0000256" key="2">
    <source>
        <dbReference type="SAM" id="SignalP"/>
    </source>
</evidence>
<keyword evidence="1" id="KW-0472">Membrane</keyword>